<keyword evidence="2" id="KW-1185">Reference proteome</keyword>
<comment type="caution">
    <text evidence="1">The sequence shown here is derived from an EMBL/GenBank/DDBJ whole genome shotgun (WGS) entry which is preliminary data.</text>
</comment>
<gene>
    <name evidence="1" type="ORF">AVEN_251813_1</name>
</gene>
<reference evidence="1 2" key="1">
    <citation type="journal article" date="2019" name="Sci. Rep.">
        <title>Orb-weaving spider Araneus ventricosus genome elucidates the spidroin gene catalogue.</title>
        <authorList>
            <person name="Kono N."/>
            <person name="Nakamura H."/>
            <person name="Ohtoshi R."/>
            <person name="Moran D.A.P."/>
            <person name="Shinohara A."/>
            <person name="Yoshida Y."/>
            <person name="Fujiwara M."/>
            <person name="Mori M."/>
            <person name="Tomita M."/>
            <person name="Arakawa K."/>
        </authorList>
    </citation>
    <scope>NUCLEOTIDE SEQUENCE [LARGE SCALE GENOMIC DNA]</scope>
</reference>
<evidence type="ECO:0000313" key="1">
    <source>
        <dbReference type="EMBL" id="GBM64265.1"/>
    </source>
</evidence>
<dbReference type="EMBL" id="BGPR01102809">
    <property type="protein sequence ID" value="GBM64265.1"/>
    <property type="molecule type" value="Genomic_DNA"/>
</dbReference>
<proteinExistence type="predicted"/>
<organism evidence="1 2">
    <name type="scientific">Araneus ventricosus</name>
    <name type="common">Orbweaver spider</name>
    <name type="synonym">Epeira ventricosa</name>
    <dbReference type="NCBI Taxonomy" id="182803"/>
    <lineage>
        <taxon>Eukaryota</taxon>
        <taxon>Metazoa</taxon>
        <taxon>Ecdysozoa</taxon>
        <taxon>Arthropoda</taxon>
        <taxon>Chelicerata</taxon>
        <taxon>Arachnida</taxon>
        <taxon>Araneae</taxon>
        <taxon>Araneomorphae</taxon>
        <taxon>Entelegynae</taxon>
        <taxon>Araneoidea</taxon>
        <taxon>Araneidae</taxon>
        <taxon>Araneus</taxon>
    </lineage>
</organism>
<name>A0A4Y2HG45_ARAVE</name>
<protein>
    <submittedName>
        <fullName evidence="1">Uncharacterized protein</fullName>
    </submittedName>
</protein>
<evidence type="ECO:0000313" key="2">
    <source>
        <dbReference type="Proteomes" id="UP000499080"/>
    </source>
</evidence>
<feature type="non-terminal residue" evidence="1">
    <location>
        <position position="72"/>
    </location>
</feature>
<dbReference type="AlphaFoldDB" id="A0A4Y2HG45"/>
<sequence>MRRNSKMVVFRKIRKSSTDIWSAGEMSKYKVPEYTKQPQQSEFLVENRKLLQDMVCCENGDRVQIIDDKTAA</sequence>
<accession>A0A4Y2HG45</accession>
<dbReference type="Proteomes" id="UP000499080">
    <property type="component" value="Unassembled WGS sequence"/>
</dbReference>